<protein>
    <recommendedName>
        <fullName evidence="6">Pecanex-like protein</fullName>
    </recommendedName>
</protein>
<proteinExistence type="inferred from homology"/>
<feature type="compositionally biased region" description="Low complexity" evidence="7">
    <location>
        <begin position="1088"/>
        <end position="1107"/>
    </location>
</feature>
<evidence type="ECO:0000256" key="1">
    <source>
        <dbReference type="ARBA" id="ARBA00004141"/>
    </source>
</evidence>
<dbReference type="InterPro" id="IPR039797">
    <property type="entry name" value="Pecanex"/>
</dbReference>
<feature type="region of interest" description="Disordered" evidence="7">
    <location>
        <begin position="684"/>
        <end position="763"/>
    </location>
</feature>
<keyword evidence="4 6" id="KW-1133">Transmembrane helix</keyword>
<dbReference type="EMBL" id="JAWJWF010000001">
    <property type="protein sequence ID" value="KAK6642211.1"/>
    <property type="molecule type" value="Genomic_DNA"/>
</dbReference>
<keyword evidence="5 6" id="KW-0472">Membrane</keyword>
<name>A0ABR1BFL4_POLSC</name>
<feature type="region of interest" description="Disordered" evidence="7">
    <location>
        <begin position="1088"/>
        <end position="1119"/>
    </location>
</feature>
<feature type="compositionally biased region" description="Polar residues" evidence="7">
    <location>
        <begin position="1502"/>
        <end position="1521"/>
    </location>
</feature>
<dbReference type="Pfam" id="PF05041">
    <property type="entry name" value="Pecanex_C"/>
    <property type="match status" value="1"/>
</dbReference>
<feature type="transmembrane region" description="Helical" evidence="6">
    <location>
        <begin position="1339"/>
        <end position="1363"/>
    </location>
</feature>
<feature type="transmembrane region" description="Helical" evidence="6">
    <location>
        <begin position="1679"/>
        <end position="1699"/>
    </location>
</feature>
<feature type="compositionally biased region" description="Low complexity" evidence="7">
    <location>
        <begin position="476"/>
        <end position="488"/>
    </location>
</feature>
<keyword evidence="3 6" id="KW-0812">Transmembrane</keyword>
<evidence type="ECO:0000313" key="9">
    <source>
        <dbReference type="EMBL" id="KAK6642211.1"/>
    </source>
</evidence>
<feature type="transmembrane region" description="Helical" evidence="6">
    <location>
        <begin position="1561"/>
        <end position="1584"/>
    </location>
</feature>
<feature type="compositionally biased region" description="Low complexity" evidence="7">
    <location>
        <begin position="1491"/>
        <end position="1501"/>
    </location>
</feature>
<evidence type="ECO:0000256" key="2">
    <source>
        <dbReference type="ARBA" id="ARBA00010170"/>
    </source>
</evidence>
<dbReference type="Proteomes" id="UP001359485">
    <property type="component" value="Unassembled WGS sequence"/>
</dbReference>
<feature type="region of interest" description="Disordered" evidence="7">
    <location>
        <begin position="2447"/>
        <end position="2472"/>
    </location>
</feature>
<dbReference type="PANTHER" id="PTHR12372">
    <property type="entry name" value="PECANEX"/>
    <property type="match status" value="1"/>
</dbReference>
<dbReference type="InterPro" id="IPR007735">
    <property type="entry name" value="Pecanex_C"/>
</dbReference>
<comment type="caution">
    <text evidence="9">The sequence shown here is derived from an EMBL/GenBank/DDBJ whole genome shotgun (WGS) entry which is preliminary data.</text>
</comment>
<feature type="region of interest" description="Disordered" evidence="7">
    <location>
        <begin position="474"/>
        <end position="510"/>
    </location>
</feature>
<organism evidence="9 10">
    <name type="scientific">Polyplax serrata</name>
    <name type="common">Common mouse louse</name>
    <dbReference type="NCBI Taxonomy" id="468196"/>
    <lineage>
        <taxon>Eukaryota</taxon>
        <taxon>Metazoa</taxon>
        <taxon>Ecdysozoa</taxon>
        <taxon>Arthropoda</taxon>
        <taxon>Hexapoda</taxon>
        <taxon>Insecta</taxon>
        <taxon>Pterygota</taxon>
        <taxon>Neoptera</taxon>
        <taxon>Paraneoptera</taxon>
        <taxon>Psocodea</taxon>
        <taxon>Troctomorpha</taxon>
        <taxon>Phthiraptera</taxon>
        <taxon>Anoplura</taxon>
        <taxon>Polyplacidae</taxon>
        <taxon>Polyplax</taxon>
    </lineage>
</organism>
<feature type="compositionally biased region" description="Low complexity" evidence="7">
    <location>
        <begin position="833"/>
        <end position="843"/>
    </location>
</feature>
<feature type="compositionally biased region" description="Basic residues" evidence="7">
    <location>
        <begin position="821"/>
        <end position="832"/>
    </location>
</feature>
<feature type="compositionally biased region" description="Gly residues" evidence="7">
    <location>
        <begin position="2391"/>
        <end position="2402"/>
    </location>
</feature>
<accession>A0ABR1BFL4</accession>
<feature type="transmembrane region" description="Helical" evidence="6">
    <location>
        <begin position="1286"/>
        <end position="1307"/>
    </location>
</feature>
<feature type="transmembrane region" description="Helical" evidence="6">
    <location>
        <begin position="1375"/>
        <end position="1400"/>
    </location>
</feature>
<gene>
    <name evidence="9" type="ORF">RUM44_013934</name>
</gene>
<feature type="compositionally biased region" description="Basic residues" evidence="7">
    <location>
        <begin position="684"/>
        <end position="697"/>
    </location>
</feature>
<feature type="region of interest" description="Disordered" evidence="7">
    <location>
        <begin position="1458"/>
        <end position="1534"/>
    </location>
</feature>
<feature type="transmembrane region" description="Helical" evidence="6">
    <location>
        <begin position="1647"/>
        <end position="1667"/>
    </location>
</feature>
<evidence type="ECO:0000256" key="5">
    <source>
        <dbReference type="ARBA" id="ARBA00023136"/>
    </source>
</evidence>
<reference evidence="9 10" key="1">
    <citation type="submission" date="2023-09" db="EMBL/GenBank/DDBJ databases">
        <title>Genomes of two closely related lineages of the louse Polyplax serrata with different host specificities.</title>
        <authorList>
            <person name="Martinu J."/>
            <person name="Tarabai H."/>
            <person name="Stefka J."/>
            <person name="Hypsa V."/>
        </authorList>
    </citation>
    <scope>NUCLEOTIDE SEQUENCE [LARGE SCALE GENOMIC DNA]</scope>
    <source>
        <strain evidence="9">98ZLc_SE</strain>
    </source>
</reference>
<feature type="compositionally biased region" description="Low complexity" evidence="7">
    <location>
        <begin position="2370"/>
        <end position="2390"/>
    </location>
</feature>
<feature type="transmembrane region" description="Helical" evidence="6">
    <location>
        <begin position="1224"/>
        <end position="1243"/>
    </location>
</feature>
<evidence type="ECO:0000313" key="10">
    <source>
        <dbReference type="Proteomes" id="UP001359485"/>
    </source>
</evidence>
<keyword evidence="10" id="KW-1185">Reference proteome</keyword>
<feature type="transmembrane region" description="Helical" evidence="6">
    <location>
        <begin position="1591"/>
        <end position="1607"/>
    </location>
</feature>
<evidence type="ECO:0000256" key="4">
    <source>
        <dbReference type="ARBA" id="ARBA00022989"/>
    </source>
</evidence>
<evidence type="ECO:0000256" key="7">
    <source>
        <dbReference type="SAM" id="MobiDB-lite"/>
    </source>
</evidence>
<feature type="domain" description="Pecanex C-terminal" evidence="8">
    <location>
        <begin position="2077"/>
        <end position="2302"/>
    </location>
</feature>
<feature type="compositionally biased region" description="Polar residues" evidence="7">
    <location>
        <begin position="498"/>
        <end position="510"/>
    </location>
</feature>
<feature type="transmembrane region" description="Helical" evidence="6">
    <location>
        <begin position="1250"/>
        <end position="1266"/>
    </location>
</feature>
<feature type="transmembrane region" description="Helical" evidence="6">
    <location>
        <begin position="1781"/>
        <end position="1809"/>
    </location>
</feature>
<feature type="region of interest" description="Disordered" evidence="7">
    <location>
        <begin position="821"/>
        <end position="843"/>
    </location>
</feature>
<dbReference type="PANTHER" id="PTHR12372:SF7">
    <property type="entry name" value="PROTEIN PECANEX"/>
    <property type="match status" value="1"/>
</dbReference>
<evidence type="ECO:0000256" key="6">
    <source>
        <dbReference type="RuleBase" id="RU367089"/>
    </source>
</evidence>
<evidence type="ECO:0000256" key="3">
    <source>
        <dbReference type="ARBA" id="ARBA00022692"/>
    </source>
</evidence>
<feature type="compositionally biased region" description="Basic and acidic residues" evidence="7">
    <location>
        <begin position="1461"/>
        <end position="1490"/>
    </location>
</feature>
<feature type="transmembrane region" description="Helical" evidence="6">
    <location>
        <begin position="1744"/>
        <end position="1761"/>
    </location>
</feature>
<comment type="similarity">
    <text evidence="2 6">Belongs to the pecanex family.</text>
</comment>
<sequence length="2589" mass="291554">MFDNAQCIQEIIPGEDLPESHKKRSEGLINKNSVDEGIELQVLKDRKPNETGCDGSFNEQSDEDSIVSIDEGARAASSIIDLKVDVHRKNSSEGSEELSLNLVGEVGGNCTNETKADESGEKSQGNTQEREFCNLRCKHNKLRSNKCRLKTEIRITGYDGDDFILSQSDCYIAKQRKKSLNELSREYKMSRSECHISNFGEGLNIRNDVKSIEDSTCASEQSHFSGRGTCMGHCTGMFCSHLDADNEDEQNISSIEKNRLFNLCNLVSNGSCGILSTNQNTEKDVINTGSLDLPLKDSGSKTGIDKGLLYWKQHNFGRKSQKYKEALTLYKKSNPKINSDSNISFSSSHKLNDNLKVLDGNFELNVKESLHSPTCHSEENNITSSSESKENSFLRILEENFDWCGCEYDNKTDEKLGCGNVKEKEKGKCKCEDDIKERKKCGLKFQVDSDEDLSDNRGSQSPLLCRHESLKKSDFPSLTSSGSVPGSSIKRIPRSYSGDENNSCQPNKLNRTLSVDENTVAYDSLKSNRSLDSENDFFVTVYDDRIIKVYGRRQNESSNNTKKTVRIFGDDELEPRPSKCVPIVESYPCRNQTLSLVSYNKTEPEIVPICQEEKNECSERGGLNWLFEGINEDGDGDVSGKTQYLPRDEVHNKASCDLQNTKSNFSRGAIPKTKLSETVYCKKSVRRKKEERHRTHQNKQETLGSRQPTKIERENDVIDEEDMDVAQQNTCRDLNSEEAEQPQGSKESPWRETYDSSGNSTTELSSLLPLSSLLSSFHPPTSPLLAAFLATRKEIAENSSMPTTVQEIRDDRGQQNVSFVRNRHKRNKRTSRTQRSSRSSRVSSLPLVALASVVSSNSGTHLATSHDDTSQGAVHCFQDERGNWMSYTFDSQSISVSHFPILLGKSNDIMLSEDALRHINDSSINNTGGYSRCFQPSRRTSCVQLAIKRERDLSLINFVSSHPGENSIRDQSIGSECSRLKCVQESDSYGPDKNKKPTETWDPIVNLVSNSNSENDSSLSLNSAAISPNIETATGRPTFASFVRERFIANQSNPSSSSSSSIINFTGSISNSVLVNLNDFRGYVNNDNNNNISNNNSTNNDSNNPSNRRGNFYSEGTNNPVSMRSHFGLITETFLDSTRQRAGAFHSLMQDSQLPVNLIQNGSEQDRSRFGLFDYDDLDINADVKKKPKHYYKLHYSPWSYVKIRFDRLELTALLDRNLTLLEVFLSLFLSVTVSICGIILLNYGFYRDLFAFLFCFTLAGCQYSLLKSVQPDATSPTHGYNRVVIYSRSIYFCATSLLILLLTNYLNRRSNNFSFQFYNIHITNNNLVRTTRDGLVNLLLFFPILFTLGFFPQINTFCLYVLEQVDMHVFGGNAMSSLVGAAYCILRSTVTVIFIYGFAYGALSEVKTSQHILFSIFCGLLVSFSYHLSRSSSNPNIFWDILKEHLFQDEFGSKPYGHSGDGKTSGDVEKSVDESNKSDVHCNQKDRSSRNNLLPNSNPSCNDDGQTKSASSDAFESSMRSGEDDSSFDVGSGKGCEKEEFVDPLPCKMKQTVNSRLRNDVIVCSLVAVVVFGIHCSTIFTILQPDLNPILWGIAGCSGIVLHYIVPELRKHLPWLCLAGPVLKSHEHTQFEVKATAKVMWFEETYVILCFFERNLLYPVLVLATLTYDGPRICNKFGVPLGTLITCLCGLKVMRSAFSNTPQQYLIVIFSALLFEFDFHSCSETFLVDYFFMGIIFSKTYEFLLKVQFVVIYIAPWQITWGSAFHAFAQPFSVPHSAMLFIQAAISAVLSAPLNPFLGSAIFLASYVRPIKFWERDYNTKRVDHSNTRMSSHLERNLGSDDNNLNSIFYEHLTRSLQRSLCGDLELGRWGPVYQGDCFVLASDYLNCLVHIIEVGNGLVTFQMRGLEFRGTYCQQREVEAISERVEDDDGCCCCEPCHIPHILSVNAAFSKRWLAWEVTASKYVLEGYSISDNSAASTLQVFDFRKVLVTYYVKSIIFYCVRSPKLKSWLTNPTILSALEPLADRSFVDLDPVFNINIDQDFDIRAEGITRNSFCSVYLEWIQYCCSKREKPIDKALDSSLVSLCLALSLIGRRTLGTASHNTVSSVEFFLYGLHALFKGDFRITSIRDDWIFADMEFLVKVVAPGVRMSLKLHQDHFMSPDEYENPSTLFDAISHHEENLVISHEGDPAWRSAVLSGKPSLLALRHVLDDGSDEYKIIMLNKRYLSFRVIKLNRECVRGLWAGQQQELVFLRNRNPERGSIQNAKQVLRNMINSSCDQPIGYPIYVSPLTTSYSDTNNQLTGIIGGPLSLQGLKKVALKVWKRIRQRCREGCSSGSIVNADEGGCSLEHEGIHAMTNLNVHPGHGHNTSGSQSMDSSQMQLNSSNRGGSLGRSSLGGRGSIPSVGKPSSTTLASLAAELPKAECFLRERETSFTFIKERQNREEKEMCKRYDDKREKDDKEKKKDEKDFRKEKNLSGHFDDSREREIIYQRVRIIHPNLVFDAINLGRRIDVLWPDEGMRLKGGRSYWKDWLPDTGMEGQVVHRWVPNHRDPAKRSNVDKTILLVKVEDKYVPIAEAGVQDLGVEV</sequence>
<evidence type="ECO:0000259" key="8">
    <source>
        <dbReference type="Pfam" id="PF05041"/>
    </source>
</evidence>
<comment type="subcellular location">
    <subcellularLocation>
        <location evidence="1 6">Membrane</location>
        <topology evidence="1 6">Multi-pass membrane protein</topology>
    </subcellularLocation>
</comment>
<feature type="transmembrane region" description="Helical" evidence="6">
    <location>
        <begin position="1705"/>
        <end position="1723"/>
    </location>
</feature>
<feature type="region of interest" description="Disordered" evidence="7">
    <location>
        <begin position="2360"/>
        <end position="2411"/>
    </location>
</feature>